<name>A0A6A6DQ88_9PEZI</name>
<keyword evidence="2" id="KW-1185">Reference proteome</keyword>
<protein>
    <submittedName>
        <fullName evidence="1">Uncharacterized protein</fullName>
    </submittedName>
</protein>
<organism evidence="1 2">
    <name type="scientific">Zopfia rhizophila CBS 207.26</name>
    <dbReference type="NCBI Taxonomy" id="1314779"/>
    <lineage>
        <taxon>Eukaryota</taxon>
        <taxon>Fungi</taxon>
        <taxon>Dikarya</taxon>
        <taxon>Ascomycota</taxon>
        <taxon>Pezizomycotina</taxon>
        <taxon>Dothideomycetes</taxon>
        <taxon>Dothideomycetes incertae sedis</taxon>
        <taxon>Zopfiaceae</taxon>
        <taxon>Zopfia</taxon>
    </lineage>
</organism>
<dbReference type="EMBL" id="ML994654">
    <property type="protein sequence ID" value="KAF2181153.1"/>
    <property type="molecule type" value="Genomic_DNA"/>
</dbReference>
<accession>A0A6A6DQ88</accession>
<dbReference type="Proteomes" id="UP000800200">
    <property type="component" value="Unassembled WGS sequence"/>
</dbReference>
<dbReference type="AlphaFoldDB" id="A0A6A6DQ88"/>
<gene>
    <name evidence="1" type="ORF">K469DRAFT_714022</name>
</gene>
<sequence>MDVSNDPMGQGFEQGEFDLIIAANVSEPFSRVSSSPSTELQGSSCDRKYRPVHFTLPNTSQPLWTYALTGRYKPAYNADWLHFRASPRLGEQPGPCASIVAPPHRSRMAYFPPA</sequence>
<evidence type="ECO:0000313" key="2">
    <source>
        <dbReference type="Proteomes" id="UP000800200"/>
    </source>
</evidence>
<proteinExistence type="predicted"/>
<evidence type="ECO:0000313" key="1">
    <source>
        <dbReference type="EMBL" id="KAF2181153.1"/>
    </source>
</evidence>
<reference evidence="1" key="1">
    <citation type="journal article" date="2020" name="Stud. Mycol.">
        <title>101 Dothideomycetes genomes: a test case for predicting lifestyles and emergence of pathogens.</title>
        <authorList>
            <person name="Haridas S."/>
            <person name="Albert R."/>
            <person name="Binder M."/>
            <person name="Bloem J."/>
            <person name="Labutti K."/>
            <person name="Salamov A."/>
            <person name="Andreopoulos B."/>
            <person name="Baker S."/>
            <person name="Barry K."/>
            <person name="Bills G."/>
            <person name="Bluhm B."/>
            <person name="Cannon C."/>
            <person name="Castanera R."/>
            <person name="Culley D."/>
            <person name="Daum C."/>
            <person name="Ezra D."/>
            <person name="Gonzalez J."/>
            <person name="Henrissat B."/>
            <person name="Kuo A."/>
            <person name="Liang C."/>
            <person name="Lipzen A."/>
            <person name="Lutzoni F."/>
            <person name="Magnuson J."/>
            <person name="Mondo S."/>
            <person name="Nolan M."/>
            <person name="Ohm R."/>
            <person name="Pangilinan J."/>
            <person name="Park H.-J."/>
            <person name="Ramirez L."/>
            <person name="Alfaro M."/>
            <person name="Sun H."/>
            <person name="Tritt A."/>
            <person name="Yoshinaga Y."/>
            <person name="Zwiers L.-H."/>
            <person name="Turgeon B."/>
            <person name="Goodwin S."/>
            <person name="Spatafora J."/>
            <person name="Crous P."/>
            <person name="Grigoriev I."/>
        </authorList>
    </citation>
    <scope>NUCLEOTIDE SEQUENCE</scope>
    <source>
        <strain evidence="1">CBS 207.26</strain>
    </source>
</reference>